<dbReference type="PANTHER" id="PTHR48081">
    <property type="entry name" value="AB HYDROLASE SUPERFAMILY PROTEIN C4A8.06C"/>
    <property type="match status" value="1"/>
</dbReference>
<dbReference type="Proteomes" id="UP000182508">
    <property type="component" value="Unassembled WGS sequence"/>
</dbReference>
<organism evidence="3 4">
    <name type="scientific">Streptococcus henryi</name>
    <dbReference type="NCBI Taxonomy" id="439219"/>
    <lineage>
        <taxon>Bacteria</taxon>
        <taxon>Bacillati</taxon>
        <taxon>Bacillota</taxon>
        <taxon>Bacilli</taxon>
        <taxon>Lactobacillales</taxon>
        <taxon>Streptococcaceae</taxon>
        <taxon>Streptococcus</taxon>
    </lineage>
</organism>
<proteinExistence type="predicted"/>
<name>A0A1G6ASI5_9STRE</name>
<evidence type="ECO:0000313" key="4">
    <source>
        <dbReference type="Proteomes" id="UP000182508"/>
    </source>
</evidence>
<dbReference type="Gene3D" id="3.40.50.1820">
    <property type="entry name" value="alpha/beta hydrolase"/>
    <property type="match status" value="1"/>
</dbReference>
<accession>A0A1G6ASI5</accession>
<dbReference type="InterPro" id="IPR050300">
    <property type="entry name" value="GDXG_lipolytic_enzyme"/>
</dbReference>
<evidence type="ECO:0000256" key="1">
    <source>
        <dbReference type="ARBA" id="ARBA00022801"/>
    </source>
</evidence>
<dbReference type="eggNOG" id="COG0657">
    <property type="taxonomic scope" value="Bacteria"/>
</dbReference>
<gene>
    <name evidence="3" type="ORF">SAMN02910293_00598</name>
</gene>
<dbReference type="STRING" id="439219.SAMN02910293_00598"/>
<keyword evidence="1" id="KW-0378">Hydrolase</keyword>
<dbReference type="EMBL" id="FMXP01000006">
    <property type="protein sequence ID" value="SDB11301.1"/>
    <property type="molecule type" value="Genomic_DNA"/>
</dbReference>
<dbReference type="Pfam" id="PF20434">
    <property type="entry name" value="BD-FAE"/>
    <property type="match status" value="1"/>
</dbReference>
<evidence type="ECO:0000313" key="3">
    <source>
        <dbReference type="EMBL" id="SDB11301.1"/>
    </source>
</evidence>
<dbReference type="SUPFAM" id="SSF53474">
    <property type="entry name" value="alpha/beta-Hydrolases"/>
    <property type="match status" value="1"/>
</dbReference>
<sequence length="296" mass="34241">MPASKETKALALQIRELFAKSDEERDKDLPLQLPKVERINNLKYGPDQEWHLLDIYRPKGKSGKLPFIINFHGGGFVYGTKETYQHYGMYLAQDDFAFINISYRLAPSVEFPQELDDIHLAILWLVEHADTYQLDLENVFIVGDSAGGQMALQYIAILSNDQFRHLFGYEKPAIHLRAAAINCAGTFLYLPGAISGALEAYLPKEKQIAFANHLRTEEYLTRDCPPLFIMTSSHDFIRDNSVRLQGYLLAKNIYHEFHSYGNEENPRYHVFHCNVKDELAIKCNKEQLNFFRRYLK</sequence>
<dbReference type="InterPro" id="IPR049492">
    <property type="entry name" value="BD-FAE-like_dom"/>
</dbReference>
<evidence type="ECO:0000259" key="2">
    <source>
        <dbReference type="Pfam" id="PF20434"/>
    </source>
</evidence>
<feature type="domain" description="BD-FAE-like" evidence="2">
    <location>
        <begin position="53"/>
        <end position="235"/>
    </location>
</feature>
<keyword evidence="4" id="KW-1185">Reference proteome</keyword>
<reference evidence="3 4" key="1">
    <citation type="submission" date="2016-10" db="EMBL/GenBank/DDBJ databases">
        <authorList>
            <person name="de Groot N.N."/>
        </authorList>
    </citation>
    <scope>NUCLEOTIDE SEQUENCE [LARGE SCALE GENOMIC DNA]</scope>
    <source>
        <strain evidence="3 4">A-4</strain>
    </source>
</reference>
<dbReference type="AlphaFoldDB" id="A0A1G6ASI5"/>
<dbReference type="RefSeq" id="WP_074485438.1">
    <property type="nucleotide sequence ID" value="NZ_FMXP01000006.1"/>
</dbReference>
<protein>
    <submittedName>
        <fullName evidence="3">Acetyl esterase/lipase</fullName>
    </submittedName>
</protein>
<dbReference type="GO" id="GO:0016787">
    <property type="term" value="F:hydrolase activity"/>
    <property type="evidence" value="ECO:0007669"/>
    <property type="project" value="UniProtKB-KW"/>
</dbReference>
<dbReference type="InterPro" id="IPR029058">
    <property type="entry name" value="AB_hydrolase_fold"/>
</dbReference>